<dbReference type="Gene3D" id="1.10.3720.10">
    <property type="entry name" value="MetI-like"/>
    <property type="match status" value="1"/>
</dbReference>
<keyword evidence="2 7" id="KW-0813">Transport</keyword>
<dbReference type="PANTHER" id="PTHR43744:SF12">
    <property type="entry name" value="ABC TRANSPORTER PERMEASE PROTEIN MG189-RELATED"/>
    <property type="match status" value="1"/>
</dbReference>
<dbReference type="EMBL" id="JACGWY010000001">
    <property type="protein sequence ID" value="MBA8815705.1"/>
    <property type="molecule type" value="Genomic_DNA"/>
</dbReference>
<keyword evidence="10" id="KW-1185">Reference proteome</keyword>
<comment type="subcellular location">
    <subcellularLocation>
        <location evidence="1 7">Cell membrane</location>
        <topology evidence="1 7">Multi-pass membrane protein</topology>
    </subcellularLocation>
</comment>
<dbReference type="Proteomes" id="UP000526083">
    <property type="component" value="Unassembled WGS sequence"/>
</dbReference>
<feature type="transmembrane region" description="Helical" evidence="7">
    <location>
        <begin position="162"/>
        <end position="182"/>
    </location>
</feature>
<dbReference type="AlphaFoldDB" id="A0A7W3JMV2"/>
<organism evidence="9 10">
    <name type="scientific">Microbacterium halimionae</name>
    <dbReference type="NCBI Taxonomy" id="1526413"/>
    <lineage>
        <taxon>Bacteria</taxon>
        <taxon>Bacillati</taxon>
        <taxon>Actinomycetota</taxon>
        <taxon>Actinomycetes</taxon>
        <taxon>Micrococcales</taxon>
        <taxon>Microbacteriaceae</taxon>
        <taxon>Microbacterium</taxon>
    </lineage>
</organism>
<dbReference type="PANTHER" id="PTHR43744">
    <property type="entry name" value="ABC TRANSPORTER PERMEASE PROTEIN MG189-RELATED-RELATED"/>
    <property type="match status" value="1"/>
</dbReference>
<dbReference type="InterPro" id="IPR035906">
    <property type="entry name" value="MetI-like_sf"/>
</dbReference>
<evidence type="ECO:0000256" key="3">
    <source>
        <dbReference type="ARBA" id="ARBA00022475"/>
    </source>
</evidence>
<sequence length="298" mass="31870">MTAIAELVTEHMPELTVTPDERRPRKRRLPVALLYAALVVGAALTLLPFLWVVSGSLRTLDDMQADPGAWFPSQVTFDNFVRLFSSEGFGGYLSNSIVVAAIVVGGNIVAASAAGYALAKFDFAGKKLAFGAVMMGLMVPYTAVFVPQFIVTVNIGLADTLLGIALPSVALPLSIFIMRQYALSIPDELIEAARIDGAGEWRIFFRIFMPLAGPAVATVTIMSFLASWNNFIWPLVVAQSKSTYTLPVGLATTSQASSNVTDYGIVLAGAVIVMLPVLALFLSLQRYFVQGIAATGVK</sequence>
<dbReference type="Pfam" id="PF00528">
    <property type="entry name" value="BPD_transp_1"/>
    <property type="match status" value="1"/>
</dbReference>
<keyword evidence="5 7" id="KW-1133">Transmembrane helix</keyword>
<comment type="caution">
    <text evidence="9">The sequence shown here is derived from an EMBL/GenBank/DDBJ whole genome shotgun (WGS) entry which is preliminary data.</text>
</comment>
<evidence type="ECO:0000256" key="1">
    <source>
        <dbReference type="ARBA" id="ARBA00004651"/>
    </source>
</evidence>
<evidence type="ECO:0000256" key="5">
    <source>
        <dbReference type="ARBA" id="ARBA00022989"/>
    </source>
</evidence>
<protein>
    <submittedName>
        <fullName evidence="9">Multiple sugar transport system permease protein</fullName>
    </submittedName>
</protein>
<dbReference type="CDD" id="cd06261">
    <property type="entry name" value="TM_PBP2"/>
    <property type="match status" value="1"/>
</dbReference>
<feature type="transmembrane region" description="Helical" evidence="7">
    <location>
        <begin position="92"/>
        <end position="116"/>
    </location>
</feature>
<accession>A0A7W3JMV2</accession>
<feature type="transmembrane region" description="Helical" evidence="7">
    <location>
        <begin position="203"/>
        <end position="226"/>
    </location>
</feature>
<evidence type="ECO:0000256" key="4">
    <source>
        <dbReference type="ARBA" id="ARBA00022692"/>
    </source>
</evidence>
<evidence type="ECO:0000256" key="7">
    <source>
        <dbReference type="RuleBase" id="RU363032"/>
    </source>
</evidence>
<keyword evidence="4 7" id="KW-0812">Transmembrane</keyword>
<proteinExistence type="inferred from homology"/>
<evidence type="ECO:0000256" key="2">
    <source>
        <dbReference type="ARBA" id="ARBA00022448"/>
    </source>
</evidence>
<feature type="transmembrane region" description="Helical" evidence="7">
    <location>
        <begin position="32"/>
        <end position="53"/>
    </location>
</feature>
<keyword evidence="3" id="KW-1003">Cell membrane</keyword>
<evidence type="ECO:0000256" key="6">
    <source>
        <dbReference type="ARBA" id="ARBA00023136"/>
    </source>
</evidence>
<evidence type="ECO:0000313" key="10">
    <source>
        <dbReference type="Proteomes" id="UP000526083"/>
    </source>
</evidence>
<name>A0A7W3JMV2_9MICO</name>
<comment type="similarity">
    <text evidence="7">Belongs to the binding-protein-dependent transport system permease family.</text>
</comment>
<feature type="transmembrane region" description="Helical" evidence="7">
    <location>
        <begin position="263"/>
        <end position="282"/>
    </location>
</feature>
<dbReference type="InterPro" id="IPR000515">
    <property type="entry name" value="MetI-like"/>
</dbReference>
<evidence type="ECO:0000259" key="8">
    <source>
        <dbReference type="PROSITE" id="PS50928"/>
    </source>
</evidence>
<dbReference type="PROSITE" id="PS50928">
    <property type="entry name" value="ABC_TM1"/>
    <property type="match status" value="1"/>
</dbReference>
<keyword evidence="6 7" id="KW-0472">Membrane</keyword>
<dbReference type="RefSeq" id="WP_243845432.1">
    <property type="nucleotide sequence ID" value="NZ_JAAOZB010000002.1"/>
</dbReference>
<evidence type="ECO:0000313" key="9">
    <source>
        <dbReference type="EMBL" id="MBA8815705.1"/>
    </source>
</evidence>
<keyword evidence="9" id="KW-0762">Sugar transport</keyword>
<dbReference type="GO" id="GO:0005886">
    <property type="term" value="C:plasma membrane"/>
    <property type="evidence" value="ECO:0007669"/>
    <property type="project" value="UniProtKB-SubCell"/>
</dbReference>
<dbReference type="SUPFAM" id="SSF161098">
    <property type="entry name" value="MetI-like"/>
    <property type="match status" value="1"/>
</dbReference>
<reference evidence="9 10" key="1">
    <citation type="submission" date="2020-07" db="EMBL/GenBank/DDBJ databases">
        <title>Sequencing the genomes of 1000 actinobacteria strains.</title>
        <authorList>
            <person name="Klenk H.-P."/>
        </authorList>
    </citation>
    <scope>NUCLEOTIDE SEQUENCE [LARGE SCALE GENOMIC DNA]</scope>
    <source>
        <strain evidence="9 10">DSM 27576</strain>
    </source>
</reference>
<feature type="transmembrane region" description="Helical" evidence="7">
    <location>
        <begin position="128"/>
        <end position="150"/>
    </location>
</feature>
<gene>
    <name evidence="9" type="ORF">FHX48_000757</name>
</gene>
<feature type="domain" description="ABC transmembrane type-1" evidence="8">
    <location>
        <begin position="93"/>
        <end position="284"/>
    </location>
</feature>
<dbReference type="GO" id="GO:0055085">
    <property type="term" value="P:transmembrane transport"/>
    <property type="evidence" value="ECO:0007669"/>
    <property type="project" value="InterPro"/>
</dbReference>